<name>A0A9J6EH44_RHIMP</name>
<keyword evidence="2" id="KW-1185">Reference proteome</keyword>
<organism evidence="1 2">
    <name type="scientific">Rhipicephalus microplus</name>
    <name type="common">Cattle tick</name>
    <name type="synonym">Boophilus microplus</name>
    <dbReference type="NCBI Taxonomy" id="6941"/>
    <lineage>
        <taxon>Eukaryota</taxon>
        <taxon>Metazoa</taxon>
        <taxon>Ecdysozoa</taxon>
        <taxon>Arthropoda</taxon>
        <taxon>Chelicerata</taxon>
        <taxon>Arachnida</taxon>
        <taxon>Acari</taxon>
        <taxon>Parasitiformes</taxon>
        <taxon>Ixodida</taxon>
        <taxon>Ixodoidea</taxon>
        <taxon>Ixodidae</taxon>
        <taxon>Rhipicephalinae</taxon>
        <taxon>Rhipicephalus</taxon>
        <taxon>Boophilus</taxon>
    </lineage>
</organism>
<sequence length="180" mass="19188">MYKVLGYHLPHDLKRRLTYFSWSPSPYDDLRDTVHKLYGIKRAYTPTSNTTAFGSLPSRMPSAPPPLQTVPMPSTTGRTNNEDQSSAQIDPSFKRCTTPEFTDPASDVPVLPTKTLPLLSVADWTSAAAPCAIGFAAETWSAALSAPGDSTTSAAPADLPADYACPGTCGNPATPLALWA</sequence>
<dbReference type="EMBL" id="JABSTU010000004">
    <property type="protein sequence ID" value="KAH8033761.1"/>
    <property type="molecule type" value="Genomic_DNA"/>
</dbReference>
<reference evidence="1" key="1">
    <citation type="journal article" date="2020" name="Cell">
        <title>Large-Scale Comparative Analyses of Tick Genomes Elucidate Their Genetic Diversity and Vector Capacities.</title>
        <authorList>
            <consortium name="Tick Genome and Microbiome Consortium (TIGMIC)"/>
            <person name="Jia N."/>
            <person name="Wang J."/>
            <person name="Shi W."/>
            <person name="Du L."/>
            <person name="Sun Y."/>
            <person name="Zhan W."/>
            <person name="Jiang J.F."/>
            <person name="Wang Q."/>
            <person name="Zhang B."/>
            <person name="Ji P."/>
            <person name="Bell-Sakyi L."/>
            <person name="Cui X.M."/>
            <person name="Yuan T.T."/>
            <person name="Jiang B.G."/>
            <person name="Yang W.F."/>
            <person name="Lam T.T."/>
            <person name="Chang Q.C."/>
            <person name="Ding S.J."/>
            <person name="Wang X.J."/>
            <person name="Zhu J.G."/>
            <person name="Ruan X.D."/>
            <person name="Zhao L."/>
            <person name="Wei J.T."/>
            <person name="Ye R.Z."/>
            <person name="Que T.C."/>
            <person name="Du C.H."/>
            <person name="Zhou Y.H."/>
            <person name="Cheng J.X."/>
            <person name="Dai P.F."/>
            <person name="Guo W.B."/>
            <person name="Han X.H."/>
            <person name="Huang E.J."/>
            <person name="Li L.F."/>
            <person name="Wei W."/>
            <person name="Gao Y.C."/>
            <person name="Liu J.Z."/>
            <person name="Shao H.Z."/>
            <person name="Wang X."/>
            <person name="Wang C.C."/>
            <person name="Yang T.C."/>
            <person name="Huo Q.B."/>
            <person name="Li W."/>
            <person name="Chen H.Y."/>
            <person name="Chen S.E."/>
            <person name="Zhou L.G."/>
            <person name="Ni X.B."/>
            <person name="Tian J.H."/>
            <person name="Sheng Y."/>
            <person name="Liu T."/>
            <person name="Pan Y.S."/>
            <person name="Xia L.Y."/>
            <person name="Li J."/>
            <person name="Zhao F."/>
            <person name="Cao W.C."/>
        </authorList>
    </citation>
    <scope>NUCLEOTIDE SEQUENCE</scope>
    <source>
        <strain evidence="1">Rmic-2018</strain>
    </source>
</reference>
<protein>
    <submittedName>
        <fullName evidence="1">Uncharacterized protein</fullName>
    </submittedName>
</protein>
<accession>A0A9J6EH44</accession>
<comment type="caution">
    <text evidence="1">The sequence shown here is derived from an EMBL/GenBank/DDBJ whole genome shotgun (WGS) entry which is preliminary data.</text>
</comment>
<dbReference type="Proteomes" id="UP000821866">
    <property type="component" value="Chromosome 2"/>
</dbReference>
<evidence type="ECO:0000313" key="1">
    <source>
        <dbReference type="EMBL" id="KAH8033761.1"/>
    </source>
</evidence>
<evidence type="ECO:0000313" key="2">
    <source>
        <dbReference type="Proteomes" id="UP000821866"/>
    </source>
</evidence>
<gene>
    <name evidence="1" type="ORF">HPB51_015793</name>
</gene>
<dbReference type="AlphaFoldDB" id="A0A9J6EH44"/>
<proteinExistence type="predicted"/>
<reference evidence="1" key="2">
    <citation type="submission" date="2021-09" db="EMBL/GenBank/DDBJ databases">
        <authorList>
            <person name="Jia N."/>
            <person name="Wang J."/>
            <person name="Shi W."/>
            <person name="Du L."/>
            <person name="Sun Y."/>
            <person name="Zhan W."/>
            <person name="Jiang J."/>
            <person name="Wang Q."/>
            <person name="Zhang B."/>
            <person name="Ji P."/>
            <person name="Sakyi L.B."/>
            <person name="Cui X."/>
            <person name="Yuan T."/>
            <person name="Jiang B."/>
            <person name="Yang W."/>
            <person name="Lam T.T.-Y."/>
            <person name="Chang Q."/>
            <person name="Ding S."/>
            <person name="Wang X."/>
            <person name="Zhu J."/>
            <person name="Ruan X."/>
            <person name="Zhao L."/>
            <person name="Wei J."/>
            <person name="Que T."/>
            <person name="Du C."/>
            <person name="Cheng J."/>
            <person name="Dai P."/>
            <person name="Han X."/>
            <person name="Huang E."/>
            <person name="Gao Y."/>
            <person name="Liu J."/>
            <person name="Shao H."/>
            <person name="Ye R."/>
            <person name="Li L."/>
            <person name="Wei W."/>
            <person name="Wang X."/>
            <person name="Wang C."/>
            <person name="Huo Q."/>
            <person name="Li W."/>
            <person name="Guo W."/>
            <person name="Chen H."/>
            <person name="Chen S."/>
            <person name="Zhou L."/>
            <person name="Zhou L."/>
            <person name="Ni X."/>
            <person name="Tian J."/>
            <person name="Zhou Y."/>
            <person name="Sheng Y."/>
            <person name="Liu T."/>
            <person name="Pan Y."/>
            <person name="Xia L."/>
            <person name="Li J."/>
            <person name="Zhao F."/>
            <person name="Cao W."/>
        </authorList>
    </citation>
    <scope>NUCLEOTIDE SEQUENCE</scope>
    <source>
        <strain evidence="1">Rmic-2018</strain>
        <tissue evidence="1">Larvae</tissue>
    </source>
</reference>